<keyword evidence="2" id="KW-1185">Reference proteome</keyword>
<dbReference type="EMBL" id="JAAIUW010000005">
    <property type="protein sequence ID" value="KAF7832402.1"/>
    <property type="molecule type" value="Genomic_DNA"/>
</dbReference>
<proteinExistence type="predicted"/>
<evidence type="ECO:0000313" key="2">
    <source>
        <dbReference type="Proteomes" id="UP000634136"/>
    </source>
</evidence>
<comment type="caution">
    <text evidence="1">The sequence shown here is derived from an EMBL/GenBank/DDBJ whole genome shotgun (WGS) entry which is preliminary data.</text>
</comment>
<organism evidence="1 2">
    <name type="scientific">Senna tora</name>
    <dbReference type="NCBI Taxonomy" id="362788"/>
    <lineage>
        <taxon>Eukaryota</taxon>
        <taxon>Viridiplantae</taxon>
        <taxon>Streptophyta</taxon>
        <taxon>Embryophyta</taxon>
        <taxon>Tracheophyta</taxon>
        <taxon>Spermatophyta</taxon>
        <taxon>Magnoliopsida</taxon>
        <taxon>eudicotyledons</taxon>
        <taxon>Gunneridae</taxon>
        <taxon>Pentapetalae</taxon>
        <taxon>rosids</taxon>
        <taxon>fabids</taxon>
        <taxon>Fabales</taxon>
        <taxon>Fabaceae</taxon>
        <taxon>Caesalpinioideae</taxon>
        <taxon>Cassia clade</taxon>
        <taxon>Senna</taxon>
    </lineage>
</organism>
<gene>
    <name evidence="1" type="ORF">G2W53_014735</name>
</gene>
<protein>
    <submittedName>
        <fullName evidence="1">Uncharacterized protein</fullName>
    </submittedName>
</protein>
<dbReference type="Proteomes" id="UP000634136">
    <property type="component" value="Unassembled WGS sequence"/>
</dbReference>
<sequence>MGTDVFHSLPQERFFHVISERFRDSTAISRPEYVKA</sequence>
<dbReference type="AlphaFoldDB" id="A0A834WU52"/>
<reference evidence="1" key="1">
    <citation type="submission" date="2020-09" db="EMBL/GenBank/DDBJ databases">
        <title>Genome-Enabled Discovery of Anthraquinone Biosynthesis in Senna tora.</title>
        <authorList>
            <person name="Kang S.-H."/>
            <person name="Pandey R.P."/>
            <person name="Lee C.-M."/>
            <person name="Sim J.-S."/>
            <person name="Jeong J.-T."/>
            <person name="Choi B.-S."/>
            <person name="Jung M."/>
            <person name="Ginzburg D."/>
            <person name="Zhao K."/>
            <person name="Won S.Y."/>
            <person name="Oh T.-J."/>
            <person name="Yu Y."/>
            <person name="Kim N.-H."/>
            <person name="Lee O.R."/>
            <person name="Lee T.-H."/>
            <person name="Bashyal P."/>
            <person name="Kim T.-S."/>
            <person name="Lee W.-H."/>
            <person name="Kawkins C."/>
            <person name="Kim C.-K."/>
            <person name="Kim J.S."/>
            <person name="Ahn B.O."/>
            <person name="Rhee S.Y."/>
            <person name="Sohng J.K."/>
        </authorList>
    </citation>
    <scope>NUCLEOTIDE SEQUENCE</scope>
    <source>
        <tissue evidence="1">Leaf</tissue>
    </source>
</reference>
<evidence type="ECO:0000313" key="1">
    <source>
        <dbReference type="EMBL" id="KAF7832402.1"/>
    </source>
</evidence>
<name>A0A834WU52_9FABA</name>
<accession>A0A834WU52</accession>